<keyword evidence="7 9" id="KW-0472">Membrane</keyword>
<dbReference type="Gene3D" id="3.60.110.10">
    <property type="entry name" value="Carbon-nitrogen hydrolase"/>
    <property type="match status" value="1"/>
</dbReference>
<organism evidence="11 12">
    <name type="scientific">Undibacterium griseum</name>
    <dbReference type="NCBI Taxonomy" id="2762295"/>
    <lineage>
        <taxon>Bacteria</taxon>
        <taxon>Pseudomonadati</taxon>
        <taxon>Pseudomonadota</taxon>
        <taxon>Betaproteobacteria</taxon>
        <taxon>Burkholderiales</taxon>
        <taxon>Oxalobacteraceae</taxon>
        <taxon>Undibacterium</taxon>
    </lineage>
</organism>
<dbReference type="PANTHER" id="PTHR38686">
    <property type="entry name" value="APOLIPOPROTEIN N-ACYLTRANSFERASE"/>
    <property type="match status" value="1"/>
</dbReference>
<keyword evidence="3 9" id="KW-1003">Cell membrane</keyword>
<dbReference type="Pfam" id="PF20154">
    <property type="entry name" value="LNT_N"/>
    <property type="match status" value="1"/>
</dbReference>
<feature type="transmembrane region" description="Helical" evidence="9">
    <location>
        <begin position="7"/>
        <end position="28"/>
    </location>
</feature>
<comment type="function">
    <text evidence="9">Catalyzes the phospholipid dependent N-acylation of the N-terminal cysteine of apolipoprotein, the last step in lipoprotein maturation.</text>
</comment>
<name>A0ABR6YKH4_9BURK</name>
<proteinExistence type="inferred from homology"/>
<dbReference type="InterPro" id="IPR045378">
    <property type="entry name" value="LNT_N"/>
</dbReference>
<feature type="transmembrane region" description="Helical" evidence="9">
    <location>
        <begin position="204"/>
        <end position="223"/>
    </location>
</feature>
<evidence type="ECO:0000259" key="10">
    <source>
        <dbReference type="PROSITE" id="PS50263"/>
    </source>
</evidence>
<keyword evidence="8 9" id="KW-0012">Acyltransferase</keyword>
<evidence type="ECO:0000256" key="8">
    <source>
        <dbReference type="ARBA" id="ARBA00023315"/>
    </source>
</evidence>
<feature type="transmembrane region" description="Helical" evidence="9">
    <location>
        <begin position="496"/>
        <end position="517"/>
    </location>
</feature>
<reference evidence="11 12" key="1">
    <citation type="submission" date="2020-08" db="EMBL/GenBank/DDBJ databases">
        <title>Novel species isolated from subtropical streams in China.</title>
        <authorList>
            <person name="Lu H."/>
        </authorList>
    </citation>
    <scope>NUCLEOTIDE SEQUENCE [LARGE SCALE GENOMIC DNA]</scope>
    <source>
        <strain evidence="11 12">FT31W</strain>
    </source>
</reference>
<keyword evidence="12" id="KW-1185">Reference proteome</keyword>
<dbReference type="RefSeq" id="WP_186861957.1">
    <property type="nucleotide sequence ID" value="NZ_JACOGC010000001.1"/>
</dbReference>
<dbReference type="InterPro" id="IPR036526">
    <property type="entry name" value="C-N_Hydrolase_sf"/>
</dbReference>
<keyword evidence="4 9" id="KW-0808">Transferase</keyword>
<dbReference type="Proteomes" id="UP000613113">
    <property type="component" value="Unassembled WGS sequence"/>
</dbReference>
<evidence type="ECO:0000256" key="1">
    <source>
        <dbReference type="ARBA" id="ARBA00004651"/>
    </source>
</evidence>
<evidence type="ECO:0000313" key="11">
    <source>
        <dbReference type="EMBL" id="MBC3884369.1"/>
    </source>
</evidence>
<dbReference type="NCBIfam" id="TIGR00546">
    <property type="entry name" value="lnt"/>
    <property type="match status" value="1"/>
</dbReference>
<evidence type="ECO:0000256" key="6">
    <source>
        <dbReference type="ARBA" id="ARBA00022989"/>
    </source>
</evidence>
<dbReference type="PANTHER" id="PTHR38686:SF1">
    <property type="entry name" value="APOLIPOPROTEIN N-ACYLTRANSFERASE"/>
    <property type="match status" value="1"/>
</dbReference>
<dbReference type="PROSITE" id="PS50263">
    <property type="entry name" value="CN_HYDROLASE"/>
    <property type="match status" value="1"/>
</dbReference>
<gene>
    <name evidence="9 11" type="primary">lnt</name>
    <name evidence="11" type="ORF">H8K27_04420</name>
</gene>
<evidence type="ECO:0000256" key="9">
    <source>
        <dbReference type="HAMAP-Rule" id="MF_01148"/>
    </source>
</evidence>
<dbReference type="CDD" id="cd07571">
    <property type="entry name" value="ALP_N-acyl_transferase"/>
    <property type="match status" value="1"/>
</dbReference>
<evidence type="ECO:0000256" key="3">
    <source>
        <dbReference type="ARBA" id="ARBA00022475"/>
    </source>
</evidence>
<feature type="transmembrane region" description="Helical" evidence="9">
    <location>
        <begin position="64"/>
        <end position="84"/>
    </location>
</feature>
<evidence type="ECO:0000256" key="2">
    <source>
        <dbReference type="ARBA" id="ARBA00010065"/>
    </source>
</evidence>
<dbReference type="Pfam" id="PF00795">
    <property type="entry name" value="CN_hydrolase"/>
    <property type="match status" value="1"/>
</dbReference>
<dbReference type="InterPro" id="IPR004563">
    <property type="entry name" value="Apolipo_AcylTrfase"/>
</dbReference>
<evidence type="ECO:0000256" key="5">
    <source>
        <dbReference type="ARBA" id="ARBA00022692"/>
    </source>
</evidence>
<feature type="transmembrane region" description="Helical" evidence="9">
    <location>
        <begin position="34"/>
        <end position="52"/>
    </location>
</feature>
<sequence length="527" mass="57445">MSKFSLSAYTGSLGFSTLLMLAAGGLTVFSFAPFHLWLLQVAGPALLFILLLRHDAARLTSGRAFLLGWAYGFAALYAATHWLLIAMHRFGGMPQLLAVIALAFLAAYLALFYGLFAASACWVCRRWHPPRWIAALLFFPALWVANEWLRGFLFTGFPWAISGYAHTASPLAGFAPVLGVLGLGWLNAVLAGMAALLFLNPDRVIRFAVPLVVTGVLAAGSWLQSVSWTSPSGQPLKISLLQGNIAQDQKFDPDHLEATLRLYHDMILQADADLIVTPETALPVLSSQLPPDYLPTLNAFAQQQRHAVLIGLAAHDGDARYANSVVGFSPDYAQWAYRYDKHHLVPFGEFIPYGFRWFVNLMHIPLGDFTAGAPLQAAMHVRDQAVLPNICYEDLFGEEIAAQLAAQADGAGAATILLNVSNMAWYGDSVAMPQHLQFSIMRVLETGRPMLRSTNTGATAAIDAGGRQIALLPYLERGILSATVQGRQGITPYIRWGNQLIAGLVLLSLLTGFALTIRRRPAADFNR</sequence>
<comment type="pathway">
    <text evidence="9">Protein modification; lipoprotein biosynthesis (N-acyl transfer).</text>
</comment>
<comment type="subcellular location">
    <subcellularLocation>
        <location evidence="1 9">Cell membrane</location>
        <topology evidence="1 9">Multi-pass membrane protein</topology>
    </subcellularLocation>
</comment>
<keyword evidence="6 9" id="KW-1133">Transmembrane helix</keyword>
<dbReference type="HAMAP" id="MF_01148">
    <property type="entry name" value="Lnt"/>
    <property type="match status" value="1"/>
</dbReference>
<evidence type="ECO:0000313" key="12">
    <source>
        <dbReference type="Proteomes" id="UP000613113"/>
    </source>
</evidence>
<dbReference type="EMBL" id="JACOGC010000001">
    <property type="protein sequence ID" value="MBC3884369.1"/>
    <property type="molecule type" value="Genomic_DNA"/>
</dbReference>
<comment type="similarity">
    <text evidence="2 9">Belongs to the CN hydrolase family. Apolipoprotein N-acyltransferase subfamily.</text>
</comment>
<feature type="transmembrane region" description="Helical" evidence="9">
    <location>
        <begin position="135"/>
        <end position="161"/>
    </location>
</feature>
<keyword evidence="5 9" id="KW-0812">Transmembrane</keyword>
<feature type="transmembrane region" description="Helical" evidence="9">
    <location>
        <begin position="173"/>
        <end position="197"/>
    </location>
</feature>
<evidence type="ECO:0000256" key="7">
    <source>
        <dbReference type="ARBA" id="ARBA00023136"/>
    </source>
</evidence>
<dbReference type="InterPro" id="IPR003010">
    <property type="entry name" value="C-N_Hydrolase"/>
</dbReference>
<feature type="domain" description="CN hydrolase" evidence="10">
    <location>
        <begin position="241"/>
        <end position="486"/>
    </location>
</feature>
<evidence type="ECO:0000256" key="4">
    <source>
        <dbReference type="ARBA" id="ARBA00022679"/>
    </source>
</evidence>
<protein>
    <recommendedName>
        <fullName evidence="9">Apolipoprotein N-acyltransferase</fullName>
        <shortName evidence="9">ALP N-acyltransferase</shortName>
        <ecNumber evidence="9">2.3.1.269</ecNumber>
    </recommendedName>
</protein>
<accession>A0ABR6YKH4</accession>
<dbReference type="EC" id="2.3.1.269" evidence="9"/>
<comment type="catalytic activity">
    <reaction evidence="9">
        <text>N-terminal S-1,2-diacyl-sn-glyceryl-L-cysteinyl-[lipoprotein] + a glycerophospholipid = N-acyl-S-1,2-diacyl-sn-glyceryl-L-cysteinyl-[lipoprotein] + a 2-acyl-sn-glycero-3-phospholipid + H(+)</text>
        <dbReference type="Rhea" id="RHEA:48228"/>
        <dbReference type="Rhea" id="RHEA-COMP:14681"/>
        <dbReference type="Rhea" id="RHEA-COMP:14684"/>
        <dbReference type="ChEBI" id="CHEBI:15378"/>
        <dbReference type="ChEBI" id="CHEBI:136912"/>
        <dbReference type="ChEBI" id="CHEBI:140656"/>
        <dbReference type="ChEBI" id="CHEBI:140657"/>
        <dbReference type="ChEBI" id="CHEBI:140660"/>
        <dbReference type="EC" id="2.3.1.269"/>
    </reaction>
</comment>
<comment type="caution">
    <text evidence="11">The sequence shown here is derived from an EMBL/GenBank/DDBJ whole genome shotgun (WGS) entry which is preliminary data.</text>
</comment>
<feature type="transmembrane region" description="Helical" evidence="9">
    <location>
        <begin position="96"/>
        <end position="123"/>
    </location>
</feature>
<dbReference type="SUPFAM" id="SSF56317">
    <property type="entry name" value="Carbon-nitrogen hydrolase"/>
    <property type="match status" value="1"/>
</dbReference>